<keyword evidence="2" id="KW-1185">Reference proteome</keyword>
<dbReference type="Proteomes" id="UP000297776">
    <property type="component" value="Unassembled WGS sequence"/>
</dbReference>
<dbReference type="AlphaFoldDB" id="A0A4Y8LBN6"/>
<protein>
    <recommendedName>
        <fullName evidence="3">Aminoglycoside adenylyltransferase</fullName>
    </recommendedName>
</protein>
<sequence length="178" mass="21044">MKTEFHDKSTALQLKVLKELSSISTSLGSDIWLRGGWAIDFMLGKVTRTHDDIDFVTWIHHREQLEEDLLKAGYQRVEVKEEFRNRQSDFCMGTVELSCCYIDRTLEGRVIMNELPEWVWQSDALSSQYFILDNIPFKTLSPKQLLEEKEIYEQIGRKPRRKDLESKEKLRLMIEQSN</sequence>
<dbReference type="Gene3D" id="3.30.460.40">
    <property type="match status" value="1"/>
</dbReference>
<gene>
    <name evidence="1" type="ORF">E2626_14560</name>
</gene>
<comment type="caution">
    <text evidence="1">The sequence shown here is derived from an EMBL/GenBank/DDBJ whole genome shotgun (WGS) entry which is preliminary data.</text>
</comment>
<organism evidence="1 2">
    <name type="scientific">Jeotgalibacillus salarius</name>
    <dbReference type="NCBI Taxonomy" id="546023"/>
    <lineage>
        <taxon>Bacteria</taxon>
        <taxon>Bacillati</taxon>
        <taxon>Bacillota</taxon>
        <taxon>Bacilli</taxon>
        <taxon>Bacillales</taxon>
        <taxon>Caryophanaceae</taxon>
        <taxon>Jeotgalibacillus</taxon>
    </lineage>
</organism>
<evidence type="ECO:0008006" key="3">
    <source>
        <dbReference type="Google" id="ProtNLM"/>
    </source>
</evidence>
<dbReference type="InterPro" id="IPR019646">
    <property type="entry name" value="Aminoglyc_AdlTrfase"/>
</dbReference>
<proteinExistence type="predicted"/>
<name>A0A4Y8LBN6_9BACL</name>
<dbReference type="Pfam" id="PF10706">
    <property type="entry name" value="Aminoglyc_resit"/>
    <property type="match status" value="1"/>
</dbReference>
<evidence type="ECO:0000313" key="2">
    <source>
        <dbReference type="Proteomes" id="UP000297776"/>
    </source>
</evidence>
<accession>A0A4Y8LBN6</accession>
<reference evidence="1 2" key="1">
    <citation type="submission" date="2019-03" db="EMBL/GenBank/DDBJ databases">
        <authorList>
            <person name="Yang Y."/>
        </authorList>
    </citation>
    <scope>NUCLEOTIDE SEQUENCE [LARGE SCALE GENOMIC DNA]</scope>
    <source>
        <strain evidence="1 2">ASL-1</strain>
    </source>
</reference>
<evidence type="ECO:0000313" key="1">
    <source>
        <dbReference type="EMBL" id="TFD99478.1"/>
    </source>
</evidence>
<dbReference type="RefSeq" id="WP_134382520.1">
    <property type="nucleotide sequence ID" value="NZ_SORX01000010.1"/>
</dbReference>
<dbReference type="EMBL" id="SORX01000010">
    <property type="protein sequence ID" value="TFD99478.1"/>
    <property type="molecule type" value="Genomic_DNA"/>
</dbReference>
<dbReference type="OrthoDB" id="7922774at2"/>